<dbReference type="InterPro" id="IPR003737">
    <property type="entry name" value="GlcNAc_PI_deacetylase-related"/>
</dbReference>
<dbReference type="PANTHER" id="PTHR12993:SF29">
    <property type="entry name" value="BLR3841 PROTEIN"/>
    <property type="match status" value="1"/>
</dbReference>
<dbReference type="Proteomes" id="UP000241848">
    <property type="component" value="Unassembled WGS sequence"/>
</dbReference>
<sequence length="410" mass="46728">MADRWLVVAPHPDDESLGAGGLMAKARDQGDEVFVAFVTCGDGFVEDATRYYLSLDVTPSEYLHMGYERQTESKHALAQLGVSEDHIYFLGFPDGGIDALWLTHWSGESFTSRTTQFNHVPYLTAWQPDVPYLGEQLWLTLKALYQEVRPSVVAMPSSFDTHPDHWGTNAFATLAWAQLAHHDDQWRAVRRWGYLVHWPTWPLPLSYRPHMPQEAPRSLLHLGQEPWQAERISARQVEQKRQALLAHGSQTELIKPFMLAFCRSTEVFAHEDRWPKDEPRRDALRVLNPGVRTISRVLRRGNPLGGVRWGRKADRDFAEVQVLAGTPADSELEVGLTIVGDSVRHIHWLTSSPFKPPEVRISRQPGTVLMTWPKEWIGSAHWVMAGVRIFSRGKCEGKIPFRLIPWPTGR</sequence>
<dbReference type="AlphaFoldDB" id="A0A2T2WFX5"/>
<dbReference type="Gene3D" id="3.40.50.10320">
    <property type="entry name" value="LmbE-like"/>
    <property type="match status" value="1"/>
</dbReference>
<dbReference type="EMBL" id="PXYV01000041">
    <property type="protein sequence ID" value="PSR21144.1"/>
    <property type="molecule type" value="Genomic_DNA"/>
</dbReference>
<dbReference type="Pfam" id="PF02585">
    <property type="entry name" value="PIG-L"/>
    <property type="match status" value="1"/>
</dbReference>
<name>A0A2T2WFX5_9FIRM</name>
<proteinExistence type="predicted"/>
<evidence type="ECO:0000313" key="1">
    <source>
        <dbReference type="EMBL" id="PSR21144.1"/>
    </source>
</evidence>
<dbReference type="SUPFAM" id="SSF102588">
    <property type="entry name" value="LmbE-like"/>
    <property type="match status" value="1"/>
</dbReference>
<comment type="caution">
    <text evidence="1">The sequence shown here is derived from an EMBL/GenBank/DDBJ whole genome shotgun (WGS) entry which is preliminary data.</text>
</comment>
<dbReference type="PANTHER" id="PTHR12993">
    <property type="entry name" value="N-ACETYLGLUCOSAMINYL-PHOSPHATIDYLINOSITOL DE-N-ACETYLASE-RELATED"/>
    <property type="match status" value="1"/>
</dbReference>
<gene>
    <name evidence="1" type="ORF">C7B45_12010</name>
</gene>
<organism evidence="1 2">
    <name type="scientific">Sulfobacillus acidophilus</name>
    <dbReference type="NCBI Taxonomy" id="53633"/>
    <lineage>
        <taxon>Bacteria</taxon>
        <taxon>Bacillati</taxon>
        <taxon>Bacillota</taxon>
        <taxon>Clostridia</taxon>
        <taxon>Eubacteriales</taxon>
        <taxon>Clostridiales Family XVII. Incertae Sedis</taxon>
        <taxon>Sulfobacillus</taxon>
    </lineage>
</organism>
<reference evidence="1 2" key="1">
    <citation type="journal article" date="2014" name="BMC Genomics">
        <title>Comparison of environmental and isolate Sulfobacillus genomes reveals diverse carbon, sulfur, nitrogen, and hydrogen metabolisms.</title>
        <authorList>
            <person name="Justice N.B."/>
            <person name="Norman A."/>
            <person name="Brown C.T."/>
            <person name="Singh A."/>
            <person name="Thomas B.C."/>
            <person name="Banfield J.F."/>
        </authorList>
    </citation>
    <scope>NUCLEOTIDE SEQUENCE [LARGE SCALE GENOMIC DNA]</scope>
    <source>
        <strain evidence="1">AMDSBA3</strain>
    </source>
</reference>
<evidence type="ECO:0000313" key="2">
    <source>
        <dbReference type="Proteomes" id="UP000241848"/>
    </source>
</evidence>
<dbReference type="InterPro" id="IPR024078">
    <property type="entry name" value="LmbE-like_dom_sf"/>
</dbReference>
<accession>A0A2T2WFX5</accession>
<protein>
    <submittedName>
        <fullName evidence="1">PIG-L family deacetylase</fullName>
    </submittedName>
</protein>
<dbReference type="GO" id="GO:0016811">
    <property type="term" value="F:hydrolase activity, acting on carbon-nitrogen (but not peptide) bonds, in linear amides"/>
    <property type="evidence" value="ECO:0007669"/>
    <property type="project" value="TreeGrafter"/>
</dbReference>